<sequence length="112" mass="12151">MVSEGAGQERTSNVKADSYAKDIHLEIKQSMLNRHKKEMIRELPGSSGRGSSTVFSRAALLEAPPALTAHRFFGRGEDDFFLGMDENKGGNTTACGFSLTIFPALLTASQRS</sequence>
<evidence type="ECO:0000313" key="2">
    <source>
        <dbReference type="Proteomes" id="UP000652761"/>
    </source>
</evidence>
<dbReference type="AlphaFoldDB" id="A0A843WE66"/>
<gene>
    <name evidence="1" type="ORF">Taro_042521</name>
</gene>
<reference evidence="1" key="1">
    <citation type="submission" date="2017-07" db="EMBL/GenBank/DDBJ databases">
        <title>Taro Niue Genome Assembly and Annotation.</title>
        <authorList>
            <person name="Atibalentja N."/>
            <person name="Keating K."/>
            <person name="Fields C.J."/>
        </authorList>
    </citation>
    <scope>NUCLEOTIDE SEQUENCE</scope>
    <source>
        <strain evidence="1">Niue_2</strain>
        <tissue evidence="1">Leaf</tissue>
    </source>
</reference>
<comment type="caution">
    <text evidence="1">The sequence shown here is derived from an EMBL/GenBank/DDBJ whole genome shotgun (WGS) entry which is preliminary data.</text>
</comment>
<protein>
    <submittedName>
        <fullName evidence="1">Uncharacterized protein</fullName>
    </submittedName>
</protein>
<keyword evidence="2" id="KW-1185">Reference proteome</keyword>
<evidence type="ECO:0000313" key="1">
    <source>
        <dbReference type="EMBL" id="MQM09643.1"/>
    </source>
</evidence>
<name>A0A843WE66_COLES</name>
<organism evidence="1 2">
    <name type="scientific">Colocasia esculenta</name>
    <name type="common">Wild taro</name>
    <name type="synonym">Arum esculentum</name>
    <dbReference type="NCBI Taxonomy" id="4460"/>
    <lineage>
        <taxon>Eukaryota</taxon>
        <taxon>Viridiplantae</taxon>
        <taxon>Streptophyta</taxon>
        <taxon>Embryophyta</taxon>
        <taxon>Tracheophyta</taxon>
        <taxon>Spermatophyta</taxon>
        <taxon>Magnoliopsida</taxon>
        <taxon>Liliopsida</taxon>
        <taxon>Araceae</taxon>
        <taxon>Aroideae</taxon>
        <taxon>Colocasieae</taxon>
        <taxon>Colocasia</taxon>
    </lineage>
</organism>
<accession>A0A843WE66</accession>
<dbReference type="Proteomes" id="UP000652761">
    <property type="component" value="Unassembled WGS sequence"/>
</dbReference>
<dbReference type="EMBL" id="NMUH01004434">
    <property type="protein sequence ID" value="MQM09643.1"/>
    <property type="molecule type" value="Genomic_DNA"/>
</dbReference>
<proteinExistence type="predicted"/>